<evidence type="ECO:0000256" key="1">
    <source>
        <dbReference type="ARBA" id="ARBA00022490"/>
    </source>
</evidence>
<dbReference type="AlphaFoldDB" id="A0A099T189"/>
<dbReference type="RefSeq" id="WP_048194150.1">
    <property type="nucleotide sequence ID" value="NZ_CAAGSM010000003.1"/>
</dbReference>
<dbReference type="InterPro" id="IPR036604">
    <property type="entry name" value="PurS-like_sf"/>
</dbReference>
<proteinExistence type="inferred from homology"/>
<organism evidence="7 8">
    <name type="scientific">Methanococcoides methylutens</name>
    <dbReference type="NCBI Taxonomy" id="2226"/>
    <lineage>
        <taxon>Archaea</taxon>
        <taxon>Methanobacteriati</taxon>
        <taxon>Methanobacteriota</taxon>
        <taxon>Stenosarchaea group</taxon>
        <taxon>Methanomicrobia</taxon>
        <taxon>Methanosarcinales</taxon>
        <taxon>Methanosarcinaceae</taxon>
        <taxon>Methanococcoides</taxon>
    </lineage>
</organism>
<dbReference type="HAMAP" id="MF_01926">
    <property type="entry name" value="PurS"/>
    <property type="match status" value="1"/>
</dbReference>
<dbReference type="NCBIfam" id="TIGR00302">
    <property type="entry name" value="phosphoribosylformylglycinamidine synthase subunit PurS"/>
    <property type="match status" value="1"/>
</dbReference>
<comment type="catalytic activity">
    <reaction evidence="6">
        <text>N(2)-formyl-N(1)-(5-phospho-beta-D-ribosyl)glycinamide + L-glutamine + ATP + H2O = 2-formamido-N(1)-(5-O-phospho-beta-D-ribosyl)acetamidine + L-glutamate + ADP + phosphate + H(+)</text>
        <dbReference type="Rhea" id="RHEA:17129"/>
        <dbReference type="ChEBI" id="CHEBI:15377"/>
        <dbReference type="ChEBI" id="CHEBI:15378"/>
        <dbReference type="ChEBI" id="CHEBI:29985"/>
        <dbReference type="ChEBI" id="CHEBI:30616"/>
        <dbReference type="ChEBI" id="CHEBI:43474"/>
        <dbReference type="ChEBI" id="CHEBI:58359"/>
        <dbReference type="ChEBI" id="CHEBI:147286"/>
        <dbReference type="ChEBI" id="CHEBI:147287"/>
        <dbReference type="ChEBI" id="CHEBI:456216"/>
        <dbReference type="EC" id="6.3.5.3"/>
    </reaction>
</comment>
<dbReference type="UniPathway" id="UPA00074">
    <property type="reaction ID" value="UER00128"/>
</dbReference>
<dbReference type="GO" id="GO:0004642">
    <property type="term" value="F:phosphoribosylformylglycinamidine synthase activity"/>
    <property type="evidence" value="ECO:0007669"/>
    <property type="project" value="UniProtKB-UniRule"/>
</dbReference>
<keyword evidence="8" id="KW-1185">Reference proteome</keyword>
<keyword evidence="3 6" id="KW-0547">Nucleotide-binding</keyword>
<sequence length="82" mass="9565">MQYRAEVTIELKPGMLDPEGTTIKRALEHLGYHTNELRTSKRYIIDLEEESAEMAEKKVDEMCQKLIANPIIHNYTIDMREA</sequence>
<comment type="similarity">
    <text evidence="6">Belongs to the PurS family.</text>
</comment>
<dbReference type="OrthoDB" id="56303at2157"/>
<dbReference type="EC" id="6.3.5.3" evidence="6"/>
<name>A0A099T189_METMT</name>
<dbReference type="InterPro" id="IPR003850">
    <property type="entry name" value="PurS"/>
</dbReference>
<keyword evidence="1 6" id="KW-0963">Cytoplasm</keyword>
<gene>
    <name evidence="6" type="primary">purS</name>
    <name evidence="7" type="ORF">LI82_06445</name>
</gene>
<dbReference type="EMBL" id="JRHO01000010">
    <property type="protein sequence ID" value="KGK98922.1"/>
    <property type="molecule type" value="Genomic_DNA"/>
</dbReference>
<dbReference type="PANTHER" id="PTHR34696">
    <property type="entry name" value="PHOSPHORIBOSYLFORMYLGLYCINAMIDINE SYNTHASE SUBUNIT PURS"/>
    <property type="match status" value="1"/>
</dbReference>
<dbReference type="GO" id="GO:0006189">
    <property type="term" value="P:'de novo' IMP biosynthetic process"/>
    <property type="evidence" value="ECO:0007669"/>
    <property type="project" value="UniProtKB-UniRule"/>
</dbReference>
<dbReference type="PANTHER" id="PTHR34696:SF1">
    <property type="entry name" value="PHOSPHORIBOSYLFORMYLGLYCINAMIDINE SYNTHASE SUBUNIT PURS"/>
    <property type="match status" value="1"/>
</dbReference>
<dbReference type="GO" id="GO:0005737">
    <property type="term" value="C:cytoplasm"/>
    <property type="evidence" value="ECO:0007669"/>
    <property type="project" value="UniProtKB-SubCell"/>
</dbReference>
<comment type="caution">
    <text evidence="7">The sequence shown here is derived from an EMBL/GenBank/DDBJ whole genome shotgun (WGS) entry which is preliminary data.</text>
</comment>
<accession>A0A099T189</accession>
<dbReference type="Proteomes" id="UP000029859">
    <property type="component" value="Unassembled WGS sequence"/>
</dbReference>
<comment type="pathway">
    <text evidence="6">Purine metabolism; IMP biosynthesis via de novo pathway; 5-amino-1-(5-phospho-D-ribosyl)imidazole from N(2)-formyl-N(1)-(5-phospho-D-ribosyl)glycinamide: step 1/2.</text>
</comment>
<evidence type="ECO:0000256" key="6">
    <source>
        <dbReference type="HAMAP-Rule" id="MF_01926"/>
    </source>
</evidence>
<protein>
    <recommendedName>
        <fullName evidence="6">Phosphoribosylformylglycinamidine synthase subunit PurS</fullName>
        <shortName evidence="6">FGAM synthase</shortName>
        <ecNumber evidence="6">6.3.5.3</ecNumber>
    </recommendedName>
    <alternativeName>
        <fullName evidence="6">Formylglycinamide ribonucleotide amidotransferase subunit III</fullName>
        <shortName evidence="6">FGAR amidotransferase III</shortName>
        <shortName evidence="6">FGAR-AT III</shortName>
    </alternativeName>
    <alternativeName>
        <fullName evidence="6">Phosphoribosylformylglycinamidine synthase subunit III</fullName>
    </alternativeName>
</protein>
<dbReference type="SUPFAM" id="SSF82697">
    <property type="entry name" value="PurS-like"/>
    <property type="match status" value="1"/>
</dbReference>
<comment type="function">
    <text evidence="6">Part of the phosphoribosylformylglycinamidine synthase complex involved in the purines biosynthetic pathway. Catalyzes the ATP-dependent conversion of formylglycinamide ribonucleotide (FGAR) and glutamine to yield formylglycinamidine ribonucleotide (FGAM) and glutamate. The FGAM synthase complex is composed of three subunits. PurQ produces an ammonia molecule by converting glutamine to glutamate. PurL transfers the ammonia molecule to FGAR to form FGAM in an ATP-dependent manner. PurS interacts with PurQ and PurL and is thought to assist in the transfer of the ammonia molecule from PurQ to PurL.</text>
</comment>
<dbReference type="NCBIfam" id="NF004630">
    <property type="entry name" value="PRK05974.1"/>
    <property type="match status" value="1"/>
</dbReference>
<dbReference type="Pfam" id="PF02700">
    <property type="entry name" value="PurS"/>
    <property type="match status" value="1"/>
</dbReference>
<evidence type="ECO:0000256" key="3">
    <source>
        <dbReference type="ARBA" id="ARBA00022741"/>
    </source>
</evidence>
<comment type="subcellular location">
    <subcellularLocation>
        <location evidence="6">Cytoplasm</location>
    </subcellularLocation>
</comment>
<keyword evidence="4 6" id="KW-0658">Purine biosynthesis</keyword>
<keyword evidence="5 6" id="KW-0067">ATP-binding</keyword>
<evidence type="ECO:0000313" key="7">
    <source>
        <dbReference type="EMBL" id="KGK98922.1"/>
    </source>
</evidence>
<evidence type="ECO:0000313" key="8">
    <source>
        <dbReference type="Proteomes" id="UP000029859"/>
    </source>
</evidence>
<keyword evidence="2 6" id="KW-0436">Ligase</keyword>
<dbReference type="Gene3D" id="3.30.1280.10">
    <property type="entry name" value="Phosphoribosylformylglycinamidine synthase subunit PurS"/>
    <property type="match status" value="1"/>
</dbReference>
<evidence type="ECO:0000256" key="2">
    <source>
        <dbReference type="ARBA" id="ARBA00022598"/>
    </source>
</evidence>
<reference evidence="7 8" key="1">
    <citation type="submission" date="2014-09" db="EMBL/GenBank/DDBJ databases">
        <title>Draft genome sequence of an obligately methylotrophic methanogen, Methanococcoides methylutens, isolated from marine sediment.</title>
        <authorList>
            <person name="Guan Y."/>
            <person name="Ngugi D.K."/>
            <person name="Blom J."/>
            <person name="Ali S."/>
            <person name="Ferry J.G."/>
            <person name="Stingl U."/>
        </authorList>
    </citation>
    <scope>NUCLEOTIDE SEQUENCE [LARGE SCALE GENOMIC DNA]</scope>
    <source>
        <strain evidence="7 8">DSM 2657</strain>
    </source>
</reference>
<dbReference type="GO" id="GO:0005524">
    <property type="term" value="F:ATP binding"/>
    <property type="evidence" value="ECO:0007669"/>
    <property type="project" value="UniProtKB-UniRule"/>
</dbReference>
<evidence type="ECO:0000256" key="5">
    <source>
        <dbReference type="ARBA" id="ARBA00022840"/>
    </source>
</evidence>
<evidence type="ECO:0000256" key="4">
    <source>
        <dbReference type="ARBA" id="ARBA00022755"/>
    </source>
</evidence>
<comment type="subunit">
    <text evidence="6">Part of the FGAM synthase complex composed of 1 PurL, 1 PurQ and 2 PurS subunits.</text>
</comment>